<feature type="non-terminal residue" evidence="1">
    <location>
        <position position="74"/>
    </location>
</feature>
<reference evidence="1" key="1">
    <citation type="journal article" date="2014" name="Front. Microbiol.">
        <title>High frequency of phylogenetically diverse reductive dehalogenase-homologous genes in deep subseafloor sedimentary metagenomes.</title>
        <authorList>
            <person name="Kawai M."/>
            <person name="Futagami T."/>
            <person name="Toyoda A."/>
            <person name="Takaki Y."/>
            <person name="Nishi S."/>
            <person name="Hori S."/>
            <person name="Arai W."/>
            <person name="Tsubouchi T."/>
            <person name="Morono Y."/>
            <person name="Uchiyama I."/>
            <person name="Ito T."/>
            <person name="Fujiyama A."/>
            <person name="Inagaki F."/>
            <person name="Takami H."/>
        </authorList>
    </citation>
    <scope>NUCLEOTIDE SEQUENCE</scope>
    <source>
        <strain evidence="1">Expedition CK06-06</strain>
    </source>
</reference>
<evidence type="ECO:0000313" key="1">
    <source>
        <dbReference type="EMBL" id="GAH71652.1"/>
    </source>
</evidence>
<proteinExistence type="predicted"/>
<dbReference type="AlphaFoldDB" id="X1HQ95"/>
<accession>X1HQ95</accession>
<organism evidence="1">
    <name type="scientific">marine sediment metagenome</name>
    <dbReference type="NCBI Taxonomy" id="412755"/>
    <lineage>
        <taxon>unclassified sequences</taxon>
        <taxon>metagenomes</taxon>
        <taxon>ecological metagenomes</taxon>
    </lineage>
</organism>
<sequence length="74" mass="8697">MEEEFHNIDEAQDEKPEIVKLPAAITDEEKSELFKELTTILSRRWVKDKIFVFGSSEIDLLLATRFDIDTLREI</sequence>
<protein>
    <submittedName>
        <fullName evidence="1">Uncharacterized protein</fullName>
    </submittedName>
</protein>
<gene>
    <name evidence="1" type="ORF">S03H2_51230</name>
</gene>
<dbReference type="EMBL" id="BARU01032487">
    <property type="protein sequence ID" value="GAH71652.1"/>
    <property type="molecule type" value="Genomic_DNA"/>
</dbReference>
<name>X1HQ95_9ZZZZ</name>
<comment type="caution">
    <text evidence="1">The sequence shown here is derived from an EMBL/GenBank/DDBJ whole genome shotgun (WGS) entry which is preliminary data.</text>
</comment>